<name>A0ABU4LDM7_9ACTN</name>
<evidence type="ECO:0000313" key="3">
    <source>
        <dbReference type="Proteomes" id="UP001271723"/>
    </source>
</evidence>
<comment type="caution">
    <text evidence="2">The sequence shown here is derived from an EMBL/GenBank/DDBJ whole genome shotgun (WGS) entry which is preliminary data.</text>
</comment>
<evidence type="ECO:0000256" key="1">
    <source>
        <dbReference type="SAM" id="Coils"/>
    </source>
</evidence>
<reference evidence="2 3" key="1">
    <citation type="journal article" date="2023" name="Microb. Genom.">
        <title>Mesoterricola silvestris gen. nov., sp. nov., Mesoterricola sediminis sp. nov., Geothrix oryzae sp. nov., Geothrix edaphica sp. nov., Geothrix rubra sp. nov., and Geothrix limicola sp. nov., six novel members of Acidobacteriota isolated from soils.</title>
        <authorList>
            <person name="Weisberg A.J."/>
            <person name="Pearce E."/>
            <person name="Kramer C.G."/>
            <person name="Chang J.H."/>
            <person name="Clarke C.R."/>
        </authorList>
    </citation>
    <scope>NUCLEOTIDE SEQUENCE [LARGE SCALE GENOMIC DNA]</scope>
    <source>
        <strain evidence="2 3">NRRL_B-2795</strain>
    </source>
</reference>
<gene>
    <name evidence="2" type="ORF">PV517_32670</name>
</gene>
<dbReference type="EMBL" id="JARAVY010000015">
    <property type="protein sequence ID" value="MDX2913410.1"/>
    <property type="molecule type" value="Genomic_DNA"/>
</dbReference>
<accession>A0ABU4LDM7</accession>
<keyword evidence="3" id="KW-1185">Reference proteome</keyword>
<dbReference type="RefSeq" id="WP_086751822.1">
    <property type="nucleotide sequence ID" value="NZ_JAGJBZ010000003.1"/>
</dbReference>
<proteinExistence type="predicted"/>
<sequence>MSTTVQRFPASLGEVLADADATATTLDATRIRAGITVGQALEAEEREAVRRSVDAQFPIVAAFLAEESAKCPEWCLRSLETEPHPDHVSASVAVSAPGEAAPYLDARLLHLAGEGQPFIGLAGARLTPLQARVEAKKLRALAGSLEGLAGYLDATAVVERASSRVLGLEEPGHYAWCAPGKCFERSWKSGETLLEHQSAEVVLRSPLGTSSAPGALISACLYADSDYAVPGLSFDSGAEGVALAPEPVGEVIADFEAFLEGLRALHGQMGQEEPPAGPGGSCSGLGGTCVTDHTVPPRLPEDLHCDGPRVTMAGDLGEEFPDVYLSQWVGEAPRVVVDGSRQDLDLHGLDEMLSNLHAYEVRLRAMREQLAALEGGAR</sequence>
<feature type="coiled-coil region" evidence="1">
    <location>
        <begin position="349"/>
        <end position="376"/>
    </location>
</feature>
<keyword evidence="1" id="KW-0175">Coiled coil</keyword>
<protein>
    <submittedName>
        <fullName evidence="2">Uncharacterized protein</fullName>
    </submittedName>
</protein>
<organism evidence="2 3">
    <name type="scientific">Streptomyces griseiscabiei</name>
    <dbReference type="NCBI Taxonomy" id="2993540"/>
    <lineage>
        <taxon>Bacteria</taxon>
        <taxon>Bacillati</taxon>
        <taxon>Actinomycetota</taxon>
        <taxon>Actinomycetes</taxon>
        <taxon>Kitasatosporales</taxon>
        <taxon>Streptomycetaceae</taxon>
        <taxon>Streptomyces</taxon>
    </lineage>
</organism>
<evidence type="ECO:0000313" key="2">
    <source>
        <dbReference type="EMBL" id="MDX2913410.1"/>
    </source>
</evidence>
<dbReference type="Proteomes" id="UP001271723">
    <property type="component" value="Unassembled WGS sequence"/>
</dbReference>